<name>A0ABN8YBI3_RANTA</name>
<accession>A0ABN8YBI3</accession>
<reference evidence="2" key="1">
    <citation type="submission" date="2023-04" db="EMBL/GenBank/DDBJ databases">
        <authorList>
            <consortium name="ELIXIR-Norway"/>
        </authorList>
    </citation>
    <scope>NUCLEOTIDE SEQUENCE [LARGE SCALE GENOMIC DNA]</scope>
</reference>
<feature type="compositionally biased region" description="Basic and acidic residues" evidence="1">
    <location>
        <begin position="84"/>
        <end position="93"/>
    </location>
</feature>
<protein>
    <submittedName>
        <fullName evidence="2">Uncharacterized protein</fullName>
    </submittedName>
</protein>
<feature type="compositionally biased region" description="Gly residues" evidence="1">
    <location>
        <begin position="54"/>
        <end position="63"/>
    </location>
</feature>
<feature type="compositionally biased region" description="Low complexity" evidence="1">
    <location>
        <begin position="35"/>
        <end position="51"/>
    </location>
</feature>
<organism evidence="2 3">
    <name type="scientific">Rangifer tarandus platyrhynchus</name>
    <name type="common">Svalbard reindeer</name>
    <dbReference type="NCBI Taxonomy" id="3082113"/>
    <lineage>
        <taxon>Eukaryota</taxon>
        <taxon>Metazoa</taxon>
        <taxon>Chordata</taxon>
        <taxon>Craniata</taxon>
        <taxon>Vertebrata</taxon>
        <taxon>Euteleostomi</taxon>
        <taxon>Mammalia</taxon>
        <taxon>Eutheria</taxon>
        <taxon>Laurasiatheria</taxon>
        <taxon>Artiodactyla</taxon>
        <taxon>Ruminantia</taxon>
        <taxon>Pecora</taxon>
        <taxon>Cervidae</taxon>
        <taxon>Odocoileinae</taxon>
        <taxon>Rangifer</taxon>
    </lineage>
</organism>
<dbReference type="EMBL" id="OX459954">
    <property type="protein sequence ID" value="CAI9158899.1"/>
    <property type="molecule type" value="Genomic_DNA"/>
</dbReference>
<evidence type="ECO:0000256" key="1">
    <source>
        <dbReference type="SAM" id="MobiDB-lite"/>
    </source>
</evidence>
<dbReference type="Proteomes" id="UP001176941">
    <property type="component" value="Chromosome 18"/>
</dbReference>
<sequence>MGAGTSEPPVLGAPLQPRRGSPPGRAQAAGARSGLPARAPAPLTRLATAAPGGNAKGAEGGDAGSLACSLLSRSNGPARSFGMDAHRRSRATEKLNPARPPAARRQLQPPSPPPPARAALAPTGAAAEAAALAAARLGPPGLRDACGRRGGGRASANQGARPSRPARGLNQLGGRSARMWGVGSARLLGESPV</sequence>
<gene>
    <name evidence="2" type="ORF">MRATA1EN1_LOCUS7861</name>
</gene>
<evidence type="ECO:0000313" key="3">
    <source>
        <dbReference type="Proteomes" id="UP001176941"/>
    </source>
</evidence>
<proteinExistence type="predicted"/>
<evidence type="ECO:0000313" key="2">
    <source>
        <dbReference type="EMBL" id="CAI9158899.1"/>
    </source>
</evidence>
<feature type="compositionally biased region" description="Low complexity" evidence="1">
    <location>
        <begin position="117"/>
        <end position="144"/>
    </location>
</feature>
<feature type="region of interest" description="Disordered" evidence="1">
    <location>
        <begin position="1"/>
        <end position="193"/>
    </location>
</feature>
<keyword evidence="3" id="KW-1185">Reference proteome</keyword>